<dbReference type="InterPro" id="IPR050155">
    <property type="entry name" value="HAD-like_hydrolase_sf"/>
</dbReference>
<dbReference type="PANTHER" id="PTHR43434">
    <property type="entry name" value="PHOSPHOGLYCOLATE PHOSPHATASE"/>
    <property type="match status" value="1"/>
</dbReference>
<proteinExistence type="predicted"/>
<organism evidence="1">
    <name type="scientific">marine metagenome</name>
    <dbReference type="NCBI Taxonomy" id="408172"/>
    <lineage>
        <taxon>unclassified sequences</taxon>
        <taxon>metagenomes</taxon>
        <taxon>ecological metagenomes</taxon>
    </lineage>
</organism>
<dbReference type="NCBIfam" id="TIGR01549">
    <property type="entry name" value="HAD-SF-IA-v1"/>
    <property type="match status" value="1"/>
</dbReference>
<dbReference type="Gene3D" id="3.40.50.1000">
    <property type="entry name" value="HAD superfamily/HAD-like"/>
    <property type="match status" value="1"/>
</dbReference>
<dbReference type="SUPFAM" id="SSF56784">
    <property type="entry name" value="HAD-like"/>
    <property type="match status" value="1"/>
</dbReference>
<dbReference type="InterPro" id="IPR036412">
    <property type="entry name" value="HAD-like_sf"/>
</dbReference>
<accession>A0A382FJB1</accession>
<dbReference type="Gene3D" id="1.10.150.240">
    <property type="entry name" value="Putative phosphatase, domain 2"/>
    <property type="match status" value="1"/>
</dbReference>
<dbReference type="PRINTS" id="PR00413">
    <property type="entry name" value="HADHALOGNASE"/>
</dbReference>
<dbReference type="EMBL" id="UINC01050335">
    <property type="protein sequence ID" value="SVB63178.1"/>
    <property type="molecule type" value="Genomic_DNA"/>
</dbReference>
<dbReference type="AlphaFoldDB" id="A0A382FJB1"/>
<dbReference type="GO" id="GO:0006281">
    <property type="term" value="P:DNA repair"/>
    <property type="evidence" value="ECO:0007669"/>
    <property type="project" value="TreeGrafter"/>
</dbReference>
<reference evidence="1" key="1">
    <citation type="submission" date="2018-05" db="EMBL/GenBank/DDBJ databases">
        <authorList>
            <person name="Lanie J.A."/>
            <person name="Ng W.-L."/>
            <person name="Kazmierczak K.M."/>
            <person name="Andrzejewski T.M."/>
            <person name="Davidsen T.M."/>
            <person name="Wayne K.J."/>
            <person name="Tettelin H."/>
            <person name="Glass J.I."/>
            <person name="Rusch D."/>
            <person name="Podicherti R."/>
            <person name="Tsui H.-C.T."/>
            <person name="Winkler M.E."/>
        </authorList>
    </citation>
    <scope>NUCLEOTIDE SEQUENCE</scope>
</reference>
<dbReference type="SFLD" id="SFLDG01129">
    <property type="entry name" value="C1.5:_HAD__Beta-PGM__Phosphata"/>
    <property type="match status" value="1"/>
</dbReference>
<name>A0A382FJB1_9ZZZZ</name>
<protein>
    <recommendedName>
        <fullName evidence="2">Phosphoglycolate phosphatase</fullName>
    </recommendedName>
</protein>
<dbReference type="InterPro" id="IPR023214">
    <property type="entry name" value="HAD_sf"/>
</dbReference>
<dbReference type="SFLD" id="SFLDS00003">
    <property type="entry name" value="Haloacid_Dehalogenase"/>
    <property type="match status" value="1"/>
</dbReference>
<evidence type="ECO:0000313" key="1">
    <source>
        <dbReference type="EMBL" id="SVB63178.1"/>
    </source>
</evidence>
<dbReference type="PANTHER" id="PTHR43434:SF1">
    <property type="entry name" value="PHOSPHOGLYCOLATE PHOSPHATASE"/>
    <property type="match status" value="1"/>
</dbReference>
<dbReference type="GO" id="GO:0008967">
    <property type="term" value="F:phosphoglycolate phosphatase activity"/>
    <property type="evidence" value="ECO:0007669"/>
    <property type="project" value="TreeGrafter"/>
</dbReference>
<dbReference type="InterPro" id="IPR023198">
    <property type="entry name" value="PGP-like_dom2"/>
</dbReference>
<evidence type="ECO:0008006" key="2">
    <source>
        <dbReference type="Google" id="ProtNLM"/>
    </source>
</evidence>
<sequence>MKETLLVKFQTILFDIDGTLLDTEPFILKAYAAAYKGLKREALPSDEDLMSLTGGDLGGVYQRLVGDDWPRAVKLHRAFQLENMHLSTPFSGAAETLSFVKSKGCRIAAVTNRSRATSAKTLEIGGLAGYIEAVVAAEDSPALKPDPAPLYKALELLGEPLSGEGVVFVGDTPVDISAGRAIGAITVAATYGFHRDRVLETGPDHHIDSISKLPQLLENLEK</sequence>
<dbReference type="SFLD" id="SFLDG01135">
    <property type="entry name" value="C1.5.6:_HAD__Beta-PGM__Phospha"/>
    <property type="match status" value="1"/>
</dbReference>
<dbReference type="GO" id="GO:0005829">
    <property type="term" value="C:cytosol"/>
    <property type="evidence" value="ECO:0007669"/>
    <property type="project" value="TreeGrafter"/>
</dbReference>
<gene>
    <name evidence="1" type="ORF">METZ01_LOCUS216032</name>
</gene>
<dbReference type="InterPro" id="IPR006439">
    <property type="entry name" value="HAD-SF_hydro_IA"/>
</dbReference>
<dbReference type="Pfam" id="PF13419">
    <property type="entry name" value="HAD_2"/>
    <property type="match status" value="1"/>
</dbReference>
<dbReference type="InterPro" id="IPR041492">
    <property type="entry name" value="HAD_2"/>
</dbReference>